<name>A0AAJ8LJA6_9TREE</name>
<feature type="compositionally biased region" description="Basic and acidic residues" evidence="1">
    <location>
        <begin position="62"/>
        <end position="72"/>
    </location>
</feature>
<evidence type="ECO:0000313" key="4">
    <source>
        <dbReference type="Proteomes" id="UP000322225"/>
    </source>
</evidence>
<dbReference type="EMBL" id="CP144055">
    <property type="protein sequence ID" value="WWD18306.1"/>
    <property type="molecule type" value="Genomic_DNA"/>
</dbReference>
<feature type="chain" id="PRO_5042540766" evidence="2">
    <location>
        <begin position="27"/>
        <end position="182"/>
    </location>
</feature>
<evidence type="ECO:0000256" key="2">
    <source>
        <dbReference type="SAM" id="SignalP"/>
    </source>
</evidence>
<dbReference type="RefSeq" id="XP_031859647.2">
    <property type="nucleotide sequence ID" value="XM_032006066.2"/>
</dbReference>
<reference evidence="3" key="2">
    <citation type="submission" date="2024-01" db="EMBL/GenBank/DDBJ databases">
        <title>Comparative genomics of Cryptococcus and Kwoniella reveals pathogenesis evolution and contrasting modes of karyotype evolution via chromosome fusion or intercentromeric recombination.</title>
        <authorList>
            <person name="Coelho M.A."/>
            <person name="David-Palma M."/>
            <person name="Shea T."/>
            <person name="Bowers K."/>
            <person name="McGinley-Smith S."/>
            <person name="Mohammad A.W."/>
            <person name="Gnirke A."/>
            <person name="Yurkov A.M."/>
            <person name="Nowrousian M."/>
            <person name="Sun S."/>
            <person name="Cuomo C.A."/>
            <person name="Heitman J."/>
        </authorList>
    </citation>
    <scope>NUCLEOTIDE SEQUENCE</scope>
    <source>
        <strain evidence="3">CBS 12478</strain>
    </source>
</reference>
<evidence type="ECO:0000313" key="3">
    <source>
        <dbReference type="EMBL" id="WWD18306.1"/>
    </source>
</evidence>
<feature type="region of interest" description="Disordered" evidence="1">
    <location>
        <begin position="53"/>
        <end position="93"/>
    </location>
</feature>
<dbReference type="GeneID" id="43590219"/>
<accession>A0AAJ8LJA6</accession>
<dbReference type="KEGG" id="ksn:43590219"/>
<sequence>MARYSQLLSALLGITILALLNVNAVALPVDDSSLSAREADALATTFSEWPAVGHSSPVNRKRGGETNADRIKRGLNPLAPKQRSPTPTHQLLPRLSPAPATALEYNFVKCIANFRSRNGDVVNGATVQDAANTCATNAAANNDDNFAVRFAGDTTYICNTGITDSDTVVCNEINFGMYQAAT</sequence>
<proteinExistence type="predicted"/>
<feature type="signal peptide" evidence="2">
    <location>
        <begin position="1"/>
        <end position="26"/>
    </location>
</feature>
<protein>
    <submittedName>
        <fullName evidence="3">Uncharacterized protein</fullName>
    </submittedName>
</protein>
<keyword evidence="4" id="KW-1185">Reference proteome</keyword>
<reference evidence="3" key="1">
    <citation type="submission" date="2017-08" db="EMBL/GenBank/DDBJ databases">
        <authorList>
            <person name="Cuomo C."/>
            <person name="Billmyre B."/>
            <person name="Heitman J."/>
        </authorList>
    </citation>
    <scope>NUCLEOTIDE SEQUENCE</scope>
    <source>
        <strain evidence="3">CBS 12478</strain>
    </source>
</reference>
<gene>
    <name evidence="3" type="ORF">CI109_102756</name>
</gene>
<dbReference type="AlphaFoldDB" id="A0AAJ8LJA6"/>
<keyword evidence="2" id="KW-0732">Signal</keyword>
<dbReference type="Proteomes" id="UP000322225">
    <property type="component" value="Chromosome 5"/>
</dbReference>
<organism evidence="3 4">
    <name type="scientific">Kwoniella shandongensis</name>
    <dbReference type="NCBI Taxonomy" id="1734106"/>
    <lineage>
        <taxon>Eukaryota</taxon>
        <taxon>Fungi</taxon>
        <taxon>Dikarya</taxon>
        <taxon>Basidiomycota</taxon>
        <taxon>Agaricomycotina</taxon>
        <taxon>Tremellomycetes</taxon>
        <taxon>Tremellales</taxon>
        <taxon>Cryptococcaceae</taxon>
        <taxon>Kwoniella</taxon>
    </lineage>
</organism>
<evidence type="ECO:0000256" key="1">
    <source>
        <dbReference type="SAM" id="MobiDB-lite"/>
    </source>
</evidence>